<reference evidence="2" key="2">
    <citation type="journal article" date="2021" name="PeerJ">
        <title>Extensive microbial diversity within the chicken gut microbiome revealed by metagenomics and culture.</title>
        <authorList>
            <person name="Gilroy R."/>
            <person name="Ravi A."/>
            <person name="Getino M."/>
            <person name="Pursley I."/>
            <person name="Horton D.L."/>
            <person name="Alikhan N.F."/>
            <person name="Baker D."/>
            <person name="Gharbi K."/>
            <person name="Hall N."/>
            <person name="Watson M."/>
            <person name="Adriaenssens E.M."/>
            <person name="Foster-Nyarko E."/>
            <person name="Jarju S."/>
            <person name="Secka A."/>
            <person name="Antonio M."/>
            <person name="Oren A."/>
            <person name="Chaudhuri R.R."/>
            <person name="La Ragione R."/>
            <person name="Hildebrand F."/>
            <person name="Pallen M.J."/>
        </authorList>
    </citation>
    <scope>NUCLEOTIDE SEQUENCE</scope>
    <source>
        <strain evidence="2">ChiSjej6B24-2974</strain>
    </source>
</reference>
<keyword evidence="1" id="KW-0472">Membrane</keyword>
<evidence type="ECO:0000313" key="2">
    <source>
        <dbReference type="EMBL" id="HIQ83696.1"/>
    </source>
</evidence>
<gene>
    <name evidence="2" type="ORF">IAA52_11410</name>
</gene>
<comment type="caution">
    <text evidence="2">The sequence shown here is derived from an EMBL/GenBank/DDBJ whole genome shotgun (WGS) entry which is preliminary data.</text>
</comment>
<feature type="transmembrane region" description="Helical" evidence="1">
    <location>
        <begin position="119"/>
        <end position="141"/>
    </location>
</feature>
<keyword evidence="1" id="KW-1133">Transmembrane helix</keyword>
<dbReference type="EMBL" id="DVFZ01000105">
    <property type="protein sequence ID" value="HIQ83696.1"/>
    <property type="molecule type" value="Genomic_DNA"/>
</dbReference>
<feature type="transmembrane region" description="Helical" evidence="1">
    <location>
        <begin position="86"/>
        <end position="107"/>
    </location>
</feature>
<dbReference type="AlphaFoldDB" id="A0A9D0ZNW1"/>
<dbReference type="Proteomes" id="UP000824260">
    <property type="component" value="Unassembled WGS sequence"/>
</dbReference>
<evidence type="ECO:0000256" key="1">
    <source>
        <dbReference type="SAM" id="Phobius"/>
    </source>
</evidence>
<keyword evidence="1" id="KW-0812">Transmembrane</keyword>
<protein>
    <submittedName>
        <fullName evidence="2">Uncharacterized protein</fullName>
    </submittedName>
</protein>
<accession>A0A9D0ZNW1</accession>
<feature type="transmembrane region" description="Helical" evidence="1">
    <location>
        <begin position="48"/>
        <end position="66"/>
    </location>
</feature>
<reference evidence="2" key="1">
    <citation type="submission" date="2020-10" db="EMBL/GenBank/DDBJ databases">
        <authorList>
            <person name="Gilroy R."/>
        </authorList>
    </citation>
    <scope>NUCLEOTIDE SEQUENCE</scope>
    <source>
        <strain evidence="2">ChiSjej6B24-2974</strain>
    </source>
</reference>
<proteinExistence type="predicted"/>
<evidence type="ECO:0000313" key="3">
    <source>
        <dbReference type="Proteomes" id="UP000824260"/>
    </source>
</evidence>
<sequence length="151" mass="16672">MLNDPRKSDGNIPFFLRSSLERIRHAALLLGFSDASKRYLQKHPWQRLLRRAIYFSAITVVLSGSVHTLYEAATGHALPSWVHDSFNILLLATLVALLAAALVKCLFQRGMRRWERALLFPVAALLTLLAAAFAAEAAAGLTRMAQALFAA</sequence>
<organism evidence="2 3">
    <name type="scientific">Candidatus Pullichristensenella stercorigallinarum</name>
    <dbReference type="NCBI Taxonomy" id="2840909"/>
    <lineage>
        <taxon>Bacteria</taxon>
        <taxon>Bacillati</taxon>
        <taxon>Bacillota</taxon>
        <taxon>Clostridia</taxon>
        <taxon>Candidatus Pullichristensenella</taxon>
    </lineage>
</organism>
<name>A0A9D0ZNW1_9FIRM</name>